<evidence type="ECO:0000313" key="1">
    <source>
        <dbReference type="EMBL" id="MPC66217.1"/>
    </source>
</evidence>
<gene>
    <name evidence="1" type="primary">TIGD7_7</name>
    <name evidence="1" type="ORF">E2C01_060363</name>
</gene>
<name>A0A5B7HA94_PORTR</name>
<dbReference type="EMBL" id="VSRR010024468">
    <property type="protein sequence ID" value="MPC66217.1"/>
    <property type="molecule type" value="Genomic_DNA"/>
</dbReference>
<reference evidence="1 2" key="1">
    <citation type="submission" date="2019-05" db="EMBL/GenBank/DDBJ databases">
        <title>Another draft genome of Portunus trituberculatus and its Hox gene families provides insights of decapod evolution.</title>
        <authorList>
            <person name="Jeong J.-H."/>
            <person name="Song I."/>
            <person name="Kim S."/>
            <person name="Choi T."/>
            <person name="Kim D."/>
            <person name="Ryu S."/>
            <person name="Kim W."/>
        </authorList>
    </citation>
    <scope>NUCLEOTIDE SEQUENCE [LARGE SCALE GENOMIC DNA]</scope>
    <source>
        <tissue evidence="1">Muscle</tissue>
    </source>
</reference>
<protein>
    <submittedName>
        <fullName evidence="1">Tigger transposable element-derived protein 7</fullName>
    </submittedName>
</protein>
<dbReference type="AlphaFoldDB" id="A0A5B7HA94"/>
<sequence length="105" mass="11519">MPPKPSKPMMCNRKALPVAAKLKLIRKLEKGTSVAKLCEEYGVAQYCVNATASKSGKGLPRKHMKTARETGLDAAVLKWYVQERSVGINVHGVEIMSAANRLVHM</sequence>
<comment type="caution">
    <text evidence="1">The sequence shown here is derived from an EMBL/GenBank/DDBJ whole genome shotgun (WGS) entry which is preliminary data.</text>
</comment>
<proteinExistence type="predicted"/>
<keyword evidence="2" id="KW-1185">Reference proteome</keyword>
<organism evidence="1 2">
    <name type="scientific">Portunus trituberculatus</name>
    <name type="common">Swimming crab</name>
    <name type="synonym">Neptunus trituberculatus</name>
    <dbReference type="NCBI Taxonomy" id="210409"/>
    <lineage>
        <taxon>Eukaryota</taxon>
        <taxon>Metazoa</taxon>
        <taxon>Ecdysozoa</taxon>
        <taxon>Arthropoda</taxon>
        <taxon>Crustacea</taxon>
        <taxon>Multicrustacea</taxon>
        <taxon>Malacostraca</taxon>
        <taxon>Eumalacostraca</taxon>
        <taxon>Eucarida</taxon>
        <taxon>Decapoda</taxon>
        <taxon>Pleocyemata</taxon>
        <taxon>Brachyura</taxon>
        <taxon>Eubrachyura</taxon>
        <taxon>Portunoidea</taxon>
        <taxon>Portunidae</taxon>
        <taxon>Portuninae</taxon>
        <taxon>Portunus</taxon>
    </lineage>
</organism>
<evidence type="ECO:0000313" key="2">
    <source>
        <dbReference type="Proteomes" id="UP000324222"/>
    </source>
</evidence>
<accession>A0A5B7HA94</accession>
<dbReference type="Proteomes" id="UP000324222">
    <property type="component" value="Unassembled WGS sequence"/>
</dbReference>